<dbReference type="EC" id="2.7.1.17" evidence="7"/>
<dbReference type="InterPro" id="IPR018483">
    <property type="entry name" value="Carb_kinase_FGGY_CS"/>
</dbReference>
<feature type="domain" description="Carbohydrate kinase FGGY N-terminal" evidence="5">
    <location>
        <begin position="6"/>
        <end position="246"/>
    </location>
</feature>
<dbReference type="InterPro" id="IPR000577">
    <property type="entry name" value="Carb_kinase_FGGY"/>
</dbReference>
<dbReference type="AlphaFoldDB" id="A0A6I5ZPZ9"/>
<keyword evidence="2 4" id="KW-0808">Transferase</keyword>
<dbReference type="InterPro" id="IPR043129">
    <property type="entry name" value="ATPase_NBD"/>
</dbReference>
<evidence type="ECO:0000256" key="1">
    <source>
        <dbReference type="ARBA" id="ARBA00009156"/>
    </source>
</evidence>
<dbReference type="GO" id="GO:0004856">
    <property type="term" value="F:D-xylulokinase activity"/>
    <property type="evidence" value="ECO:0007669"/>
    <property type="project" value="UniProtKB-EC"/>
</dbReference>
<evidence type="ECO:0000259" key="5">
    <source>
        <dbReference type="Pfam" id="PF00370"/>
    </source>
</evidence>
<evidence type="ECO:0000256" key="4">
    <source>
        <dbReference type="RuleBase" id="RU003733"/>
    </source>
</evidence>
<evidence type="ECO:0000313" key="7">
    <source>
        <dbReference type="EMBL" id="QGP92052.1"/>
    </source>
</evidence>
<dbReference type="RefSeq" id="WP_156272671.1">
    <property type="nucleotide sequence ID" value="NZ_CP046244.1"/>
</dbReference>
<dbReference type="Pfam" id="PF02782">
    <property type="entry name" value="FGGY_C"/>
    <property type="match status" value="1"/>
</dbReference>
<dbReference type="InterPro" id="IPR018485">
    <property type="entry name" value="FGGY_C"/>
</dbReference>
<sequence>MGESFYCGLDIGTSSTKAILFDRDLQVVYRISHGYRLLIEGTSRAELDPGEVLAAVMQCLKEALAAARSRGGEIAFVAISSALHSLIAVDRDFTPLTGCLTWADTRALECSEELKELYASRHFYFQTGCPAHVIYAPARLRWWQSYEPDIIERAAGFITIKEYVLYRLTGQWVVDYSLASGSGLLNLYTRAWEKGLLALLGLEDNKLGRLVDGTTTLTLTREAAVVLGADVPLVVGSGDGPLANLGAGGLINNSCVATIGTSGAIRVFSPEPRFDARQRTWCYMLDRDTYLVGGAINNGGLALNWFRDNFGSTGEDYEAINALARDVPPGSRGLIFLPFLTGERSPNWNPYARGLMVGLDLAHGRKEMARAVLEGVIFRMYSIFRALEELMGTFPEVLVNGGFTNSDLWLQIMADVFNRRIIAYQTYDSSALGAVIMGLKALGLIKDYRSLDYQPTVKDIKKPVATNVRQYQRVYQLYEEIYAANALLFKKLAGLRCH</sequence>
<accession>A0A6I5ZPZ9</accession>
<evidence type="ECO:0000256" key="2">
    <source>
        <dbReference type="ARBA" id="ARBA00022679"/>
    </source>
</evidence>
<proteinExistence type="inferred from homology"/>
<dbReference type="PIRSF" id="PIRSF000538">
    <property type="entry name" value="GlpK"/>
    <property type="match status" value="1"/>
</dbReference>
<protein>
    <submittedName>
        <fullName evidence="7">Xylulose kinase</fullName>
        <ecNumber evidence="7">2.7.1.17</ecNumber>
    </submittedName>
</protein>
<comment type="similarity">
    <text evidence="1 4">Belongs to the FGGY kinase family.</text>
</comment>
<dbReference type="Gene3D" id="3.30.420.40">
    <property type="match status" value="2"/>
</dbReference>
<dbReference type="Pfam" id="PF00370">
    <property type="entry name" value="FGGY_N"/>
    <property type="match status" value="1"/>
</dbReference>
<dbReference type="OrthoDB" id="9805576at2"/>
<organism evidence="7 8">
    <name type="scientific">Neomoorella glycerini</name>
    <dbReference type="NCBI Taxonomy" id="55779"/>
    <lineage>
        <taxon>Bacteria</taxon>
        <taxon>Bacillati</taxon>
        <taxon>Bacillota</taxon>
        <taxon>Clostridia</taxon>
        <taxon>Neomoorellales</taxon>
        <taxon>Neomoorellaceae</taxon>
        <taxon>Neomoorella</taxon>
    </lineage>
</organism>
<dbReference type="PANTHER" id="PTHR43095:SF2">
    <property type="entry name" value="GLUCONOKINASE"/>
    <property type="match status" value="1"/>
</dbReference>
<dbReference type="SUPFAM" id="SSF53067">
    <property type="entry name" value="Actin-like ATPase domain"/>
    <property type="match status" value="2"/>
</dbReference>
<evidence type="ECO:0000256" key="3">
    <source>
        <dbReference type="ARBA" id="ARBA00022777"/>
    </source>
</evidence>
<dbReference type="EMBL" id="CP046244">
    <property type="protein sequence ID" value="QGP92052.1"/>
    <property type="molecule type" value="Genomic_DNA"/>
</dbReference>
<keyword evidence="8" id="KW-1185">Reference proteome</keyword>
<dbReference type="PANTHER" id="PTHR43095">
    <property type="entry name" value="SUGAR KINASE"/>
    <property type="match status" value="1"/>
</dbReference>
<keyword evidence="3 4" id="KW-0418">Kinase</keyword>
<dbReference type="InterPro" id="IPR018484">
    <property type="entry name" value="FGGY_N"/>
</dbReference>
<dbReference type="InterPro" id="IPR050406">
    <property type="entry name" value="FGGY_Carb_Kinase"/>
</dbReference>
<feature type="domain" description="Carbohydrate kinase FGGY C-terminal" evidence="6">
    <location>
        <begin position="256"/>
        <end position="441"/>
    </location>
</feature>
<dbReference type="CDD" id="cd07770">
    <property type="entry name" value="ASKHA_NBD_FGGY_GntK"/>
    <property type="match status" value="1"/>
</dbReference>
<evidence type="ECO:0000259" key="6">
    <source>
        <dbReference type="Pfam" id="PF02782"/>
    </source>
</evidence>
<name>A0A6I5ZPZ9_9FIRM</name>
<dbReference type="Proteomes" id="UP000425916">
    <property type="component" value="Chromosome"/>
</dbReference>
<reference evidence="7 8" key="1">
    <citation type="submission" date="2019-11" db="EMBL/GenBank/DDBJ databases">
        <title>Genome sequence of Moorella glycerini DSM11254.</title>
        <authorList>
            <person name="Poehlein A."/>
            <person name="Boeer T."/>
            <person name="Daniel R."/>
        </authorList>
    </citation>
    <scope>NUCLEOTIDE SEQUENCE [LARGE SCALE GENOMIC DNA]</scope>
    <source>
        <strain evidence="7 8">DSM 11254</strain>
    </source>
</reference>
<gene>
    <name evidence="7" type="primary">xylB_3</name>
    <name evidence="7" type="ORF">MGLY_14080</name>
</gene>
<evidence type="ECO:0000313" key="8">
    <source>
        <dbReference type="Proteomes" id="UP000425916"/>
    </source>
</evidence>
<dbReference type="PROSITE" id="PS00445">
    <property type="entry name" value="FGGY_KINASES_2"/>
    <property type="match status" value="1"/>
</dbReference>